<feature type="domain" description="Tripartite ATP-independent periplasmic transporters DctQ component" evidence="9">
    <location>
        <begin position="28"/>
        <end position="149"/>
    </location>
</feature>
<evidence type="ECO:0000256" key="5">
    <source>
        <dbReference type="ARBA" id="ARBA00022692"/>
    </source>
</evidence>
<dbReference type="GO" id="GO:0022857">
    <property type="term" value="F:transmembrane transporter activity"/>
    <property type="evidence" value="ECO:0007669"/>
    <property type="project" value="TreeGrafter"/>
</dbReference>
<organism evidence="10">
    <name type="scientific">hydrothermal vent metagenome</name>
    <dbReference type="NCBI Taxonomy" id="652676"/>
    <lineage>
        <taxon>unclassified sequences</taxon>
        <taxon>metagenomes</taxon>
        <taxon>ecological metagenomes</taxon>
    </lineage>
</organism>
<accession>A0A3B0YDR3</accession>
<evidence type="ECO:0000256" key="6">
    <source>
        <dbReference type="ARBA" id="ARBA00022989"/>
    </source>
</evidence>
<name>A0A3B0YDR3_9ZZZZ</name>
<proteinExistence type="predicted"/>
<evidence type="ECO:0000256" key="7">
    <source>
        <dbReference type="ARBA" id="ARBA00023136"/>
    </source>
</evidence>
<evidence type="ECO:0000256" key="1">
    <source>
        <dbReference type="ARBA" id="ARBA00004429"/>
    </source>
</evidence>
<evidence type="ECO:0000256" key="8">
    <source>
        <dbReference type="SAM" id="Phobius"/>
    </source>
</evidence>
<dbReference type="EMBL" id="UOFN01000079">
    <property type="protein sequence ID" value="VAW77581.1"/>
    <property type="molecule type" value="Genomic_DNA"/>
</dbReference>
<keyword evidence="3" id="KW-1003">Cell membrane</keyword>
<comment type="subcellular location">
    <subcellularLocation>
        <location evidence="1">Cell inner membrane</location>
        <topology evidence="1">Multi-pass membrane protein</topology>
    </subcellularLocation>
</comment>
<protein>
    <recommendedName>
        <fullName evidence="9">Tripartite ATP-independent periplasmic transporters DctQ component domain-containing protein</fullName>
    </recommendedName>
</protein>
<reference evidence="10" key="1">
    <citation type="submission" date="2018-06" db="EMBL/GenBank/DDBJ databases">
        <authorList>
            <person name="Zhirakovskaya E."/>
        </authorList>
    </citation>
    <scope>NUCLEOTIDE SEQUENCE</scope>
</reference>
<dbReference type="GO" id="GO:0005886">
    <property type="term" value="C:plasma membrane"/>
    <property type="evidence" value="ECO:0007669"/>
    <property type="project" value="UniProtKB-SubCell"/>
</dbReference>
<feature type="transmembrane region" description="Helical" evidence="8">
    <location>
        <begin position="130"/>
        <end position="151"/>
    </location>
</feature>
<keyword evidence="7 8" id="KW-0472">Membrane</keyword>
<keyword evidence="4" id="KW-0997">Cell inner membrane</keyword>
<dbReference type="InterPro" id="IPR055348">
    <property type="entry name" value="DctQ"/>
</dbReference>
<evidence type="ECO:0000259" key="9">
    <source>
        <dbReference type="Pfam" id="PF04290"/>
    </source>
</evidence>
<evidence type="ECO:0000256" key="3">
    <source>
        <dbReference type="ARBA" id="ARBA00022475"/>
    </source>
</evidence>
<evidence type="ECO:0000313" key="10">
    <source>
        <dbReference type="EMBL" id="VAW77581.1"/>
    </source>
</evidence>
<dbReference type="PANTHER" id="PTHR35011">
    <property type="entry name" value="2,3-DIKETO-L-GULONATE TRAP TRANSPORTER SMALL PERMEASE PROTEIN YIAM"/>
    <property type="match status" value="1"/>
</dbReference>
<sequence length="161" mass="17914">MTFLQVIRGRLAQLETLLAAASLLLLLTLALIQIIARNGFDAGIAEADTLTRYLVLYVTFFGAALAVDRNRHIKIDAANALLSARTQEMLYRPLHALAALVCAFFTDAAIRFWRDEWTYAQDYDRWQTLVGLILPVGFALLTLHFLLAALLGPDDDACHLP</sequence>
<evidence type="ECO:0000256" key="2">
    <source>
        <dbReference type="ARBA" id="ARBA00022448"/>
    </source>
</evidence>
<dbReference type="AlphaFoldDB" id="A0A3B0YDR3"/>
<keyword evidence="6 8" id="KW-1133">Transmembrane helix</keyword>
<dbReference type="Pfam" id="PF04290">
    <property type="entry name" value="DctQ"/>
    <property type="match status" value="1"/>
</dbReference>
<dbReference type="GO" id="GO:0015740">
    <property type="term" value="P:C4-dicarboxylate transport"/>
    <property type="evidence" value="ECO:0007669"/>
    <property type="project" value="TreeGrafter"/>
</dbReference>
<feature type="transmembrane region" description="Helical" evidence="8">
    <location>
        <begin position="12"/>
        <end position="35"/>
    </location>
</feature>
<gene>
    <name evidence="10" type="ORF">MNBD_GAMMA15-1007</name>
</gene>
<keyword evidence="2" id="KW-0813">Transport</keyword>
<dbReference type="PANTHER" id="PTHR35011:SF2">
    <property type="entry name" value="2,3-DIKETO-L-GULONATE TRAP TRANSPORTER SMALL PERMEASE PROTEIN YIAM"/>
    <property type="match status" value="1"/>
</dbReference>
<dbReference type="InterPro" id="IPR007387">
    <property type="entry name" value="TRAP_DctQ"/>
</dbReference>
<feature type="transmembrane region" description="Helical" evidence="8">
    <location>
        <begin position="50"/>
        <end position="68"/>
    </location>
</feature>
<keyword evidence="5 8" id="KW-0812">Transmembrane</keyword>
<evidence type="ECO:0000256" key="4">
    <source>
        <dbReference type="ARBA" id="ARBA00022519"/>
    </source>
</evidence>